<dbReference type="EMBL" id="JBANRG010000031">
    <property type="protein sequence ID" value="KAK7451298.1"/>
    <property type="molecule type" value="Genomic_DNA"/>
</dbReference>
<reference evidence="1 2" key="1">
    <citation type="submission" date="2024-01" db="EMBL/GenBank/DDBJ databases">
        <title>A draft genome for the cacao thread blight pathogen Marasmiellus scandens.</title>
        <authorList>
            <person name="Baruah I.K."/>
            <person name="Leung J."/>
            <person name="Bukari Y."/>
            <person name="Amoako-Attah I."/>
            <person name="Meinhardt L.W."/>
            <person name="Bailey B.A."/>
            <person name="Cohen S.P."/>
        </authorList>
    </citation>
    <scope>NUCLEOTIDE SEQUENCE [LARGE SCALE GENOMIC DNA]</scope>
    <source>
        <strain evidence="1 2">GH-19</strain>
    </source>
</reference>
<name>A0ABR1JAN5_9AGAR</name>
<dbReference type="Proteomes" id="UP001498398">
    <property type="component" value="Unassembled WGS sequence"/>
</dbReference>
<organism evidence="1 2">
    <name type="scientific">Marasmiellus scandens</name>
    <dbReference type="NCBI Taxonomy" id="2682957"/>
    <lineage>
        <taxon>Eukaryota</taxon>
        <taxon>Fungi</taxon>
        <taxon>Dikarya</taxon>
        <taxon>Basidiomycota</taxon>
        <taxon>Agaricomycotina</taxon>
        <taxon>Agaricomycetes</taxon>
        <taxon>Agaricomycetidae</taxon>
        <taxon>Agaricales</taxon>
        <taxon>Marasmiineae</taxon>
        <taxon>Omphalotaceae</taxon>
        <taxon>Marasmiellus</taxon>
    </lineage>
</organism>
<keyword evidence="2" id="KW-1185">Reference proteome</keyword>
<proteinExistence type="predicted"/>
<evidence type="ECO:0008006" key="3">
    <source>
        <dbReference type="Google" id="ProtNLM"/>
    </source>
</evidence>
<accession>A0ABR1JAN5</accession>
<evidence type="ECO:0000313" key="1">
    <source>
        <dbReference type="EMBL" id="KAK7451298.1"/>
    </source>
</evidence>
<sequence length="269" mass="30054">MCTTSSGSFLPSLRVLHFRTQCRWVEKLAGPSTYLTLRNICVSSMISSEESSHPVTCLAKAFDLQTSSFALETTLYSFNLPNLVELAVELPKKERMSLELPHVALKVLLRRSNASSVTHLMLAQFYLSDVILMEILKQLPAITHLAVGERFLDVNPAEDARSEVYLGSAKFPLTASLFNQLPKTLKEIHFAFHADIALGDISALLDILKLRLEQFGLLQYVWLVVSKSDSDITRVVEGMNKNGLDCKLDRTDTDTEMVKECCGIGKWKA</sequence>
<gene>
    <name evidence="1" type="ORF">VKT23_012639</name>
</gene>
<evidence type="ECO:0000313" key="2">
    <source>
        <dbReference type="Proteomes" id="UP001498398"/>
    </source>
</evidence>
<comment type="caution">
    <text evidence="1">The sequence shown here is derived from an EMBL/GenBank/DDBJ whole genome shotgun (WGS) entry which is preliminary data.</text>
</comment>
<protein>
    <recommendedName>
        <fullName evidence="3">F-box domain-containing protein</fullName>
    </recommendedName>
</protein>